<dbReference type="GO" id="GO:0003723">
    <property type="term" value="F:RNA binding"/>
    <property type="evidence" value="ECO:0007669"/>
    <property type="project" value="InterPro"/>
</dbReference>
<dbReference type="Pfam" id="PF07541">
    <property type="entry name" value="EIF_2_alpha"/>
    <property type="match status" value="1"/>
</dbReference>
<evidence type="ECO:0000256" key="3">
    <source>
        <dbReference type="ARBA" id="ARBA00022917"/>
    </source>
</evidence>
<dbReference type="InterPro" id="IPR003029">
    <property type="entry name" value="S1_domain"/>
</dbReference>
<comment type="caution">
    <text evidence="6">The sequence shown here is derived from an EMBL/GenBank/DDBJ whole genome shotgun (WGS) entry which is preliminary data.</text>
</comment>
<dbReference type="PANTHER" id="PTHR10602">
    <property type="entry name" value="EUKARYOTIC TRANSLATION INITIATION FACTOR 2 SUBUNIT 1"/>
    <property type="match status" value="1"/>
</dbReference>
<reference evidence="6 7" key="1">
    <citation type="submission" date="2015-07" db="EMBL/GenBank/DDBJ databases">
        <title>The genome of Pseudoloma neurophilia, a relevant intracellular parasite of the zebrafish.</title>
        <authorList>
            <person name="Ndikumana S."/>
            <person name="Pelin A."/>
            <person name="Sanders J."/>
            <person name="Corradi N."/>
        </authorList>
    </citation>
    <scope>NUCLEOTIDE SEQUENCE [LARGE SCALE GENOMIC DNA]</scope>
    <source>
        <strain evidence="6 7">MK1</strain>
    </source>
</reference>
<dbReference type="SMART" id="SM00316">
    <property type="entry name" value="S1"/>
    <property type="match status" value="1"/>
</dbReference>
<feature type="region of interest" description="Disordered" evidence="4">
    <location>
        <begin position="167"/>
        <end position="204"/>
    </location>
</feature>
<evidence type="ECO:0000256" key="2">
    <source>
        <dbReference type="ARBA" id="ARBA00022540"/>
    </source>
</evidence>
<gene>
    <name evidence="6" type="ORF">M153_320008458</name>
</gene>
<dbReference type="InterPro" id="IPR011488">
    <property type="entry name" value="TIF_2_asu"/>
</dbReference>
<feature type="domain" description="S1 motif" evidence="5">
    <location>
        <begin position="19"/>
        <end position="90"/>
    </location>
</feature>
<dbReference type="SUPFAM" id="SSF110993">
    <property type="entry name" value="eIF-2-alpha, C-terminal domain"/>
    <property type="match status" value="1"/>
</dbReference>
<accession>A0A0R0M150</accession>
<evidence type="ECO:0000256" key="4">
    <source>
        <dbReference type="SAM" id="MobiDB-lite"/>
    </source>
</evidence>
<dbReference type="PANTHER" id="PTHR10602:SF0">
    <property type="entry name" value="EUKARYOTIC TRANSLATION INITIATION FACTOR 2 SUBUNIT 1"/>
    <property type="match status" value="1"/>
</dbReference>
<dbReference type="SUPFAM" id="SSF50249">
    <property type="entry name" value="Nucleic acid-binding proteins"/>
    <property type="match status" value="1"/>
</dbReference>
<dbReference type="InterPro" id="IPR024054">
    <property type="entry name" value="TIF2_asu_middle_sf"/>
</dbReference>
<evidence type="ECO:0000313" key="7">
    <source>
        <dbReference type="Proteomes" id="UP000051530"/>
    </source>
</evidence>
<dbReference type="CDD" id="cd04452">
    <property type="entry name" value="S1_IF2_alpha"/>
    <property type="match status" value="1"/>
</dbReference>
<dbReference type="Gene3D" id="3.30.70.1130">
    <property type="entry name" value="EIF_2_alpha"/>
    <property type="match status" value="1"/>
</dbReference>
<feature type="compositionally biased region" description="Basic and acidic residues" evidence="4">
    <location>
        <begin position="167"/>
        <end position="180"/>
    </location>
</feature>
<keyword evidence="3" id="KW-0648">Protein biosynthesis</keyword>
<dbReference type="InterPro" id="IPR044126">
    <property type="entry name" value="S1_IF2_alpha"/>
</dbReference>
<dbReference type="Gene3D" id="2.40.50.140">
    <property type="entry name" value="Nucleic acid-binding proteins"/>
    <property type="match status" value="1"/>
</dbReference>
<name>A0A0R0M150_9MICR</name>
<evidence type="ECO:0000256" key="1">
    <source>
        <dbReference type="ARBA" id="ARBA00007223"/>
    </source>
</evidence>
<evidence type="ECO:0000259" key="5">
    <source>
        <dbReference type="PROSITE" id="PS50126"/>
    </source>
</evidence>
<dbReference type="VEuPathDB" id="MicrosporidiaDB:M153_320008458"/>
<protein>
    <submittedName>
        <fullName evidence="6">Alpha subunit of translation initiation factor eIF2</fullName>
    </submittedName>
</protein>
<sequence>MSEEQQIARFHRKEYPVPGELVIGKNVKITELGVYVNLLEYGNLEGLVVIGELSKKRIRNIHKLIKINKIEVLSVLRVDKAKGYIDLSRKKVIESDFNNTYRSYIKNKIANNIISSLANRLNEHPIRLYEQWAWEKAEKYNSLYEYFGYLQEAYNYQQGIKQEKIFSESDDSSSEKEVSRTESSSMHIENIKSGVELDQPPKDGQLELENSLQNLLLGQSGTKLALKPSKYTLDTLLGDIPEKTHSLLLEQINLKYNIQNVKIRADVEMTCWGPEGIDAIKMALNAAHSSQKSKEKSKDNTEQETEEISITMLKPPVYCLSLQTDHIDQGKQKLYDALERIQLKFREFRGSNFELISMKCYGIKDRKLDESDEEETIQ</sequence>
<comment type="similarity">
    <text evidence="1">Belongs to the eIF-2-alpha family.</text>
</comment>
<organism evidence="6 7">
    <name type="scientific">Pseudoloma neurophilia</name>
    <dbReference type="NCBI Taxonomy" id="146866"/>
    <lineage>
        <taxon>Eukaryota</taxon>
        <taxon>Fungi</taxon>
        <taxon>Fungi incertae sedis</taxon>
        <taxon>Microsporidia</taxon>
        <taxon>Pseudoloma</taxon>
    </lineage>
</organism>
<dbReference type="InterPro" id="IPR012340">
    <property type="entry name" value="NA-bd_OB-fold"/>
</dbReference>
<feature type="compositionally biased region" description="Basic and acidic residues" evidence="4">
    <location>
        <begin position="292"/>
        <end position="301"/>
    </location>
</feature>
<dbReference type="GO" id="GO:0003743">
    <property type="term" value="F:translation initiation factor activity"/>
    <property type="evidence" value="ECO:0007669"/>
    <property type="project" value="UniProtKB-KW"/>
</dbReference>
<feature type="region of interest" description="Disordered" evidence="4">
    <location>
        <begin position="288"/>
        <end position="307"/>
    </location>
</feature>
<keyword evidence="7" id="KW-1185">Reference proteome</keyword>
<dbReference type="OrthoDB" id="1685042at2759"/>
<dbReference type="Proteomes" id="UP000051530">
    <property type="component" value="Unassembled WGS sequence"/>
</dbReference>
<dbReference type="PROSITE" id="PS50126">
    <property type="entry name" value="S1"/>
    <property type="match status" value="1"/>
</dbReference>
<dbReference type="InterPro" id="IPR024055">
    <property type="entry name" value="TIF2_asu_C"/>
</dbReference>
<keyword evidence="2 6" id="KW-0396">Initiation factor</keyword>
<evidence type="ECO:0000313" key="6">
    <source>
        <dbReference type="EMBL" id="KRH95064.1"/>
    </source>
</evidence>
<proteinExistence type="inferred from homology"/>
<dbReference type="Gene3D" id="1.10.150.190">
    <property type="entry name" value="Translation initiation factor 2, subunit 1, domain 2"/>
    <property type="match status" value="1"/>
</dbReference>
<dbReference type="GO" id="GO:0043022">
    <property type="term" value="F:ribosome binding"/>
    <property type="evidence" value="ECO:0007669"/>
    <property type="project" value="TreeGrafter"/>
</dbReference>
<dbReference type="FunFam" id="2.40.50.140:FF:000015">
    <property type="entry name" value="Eukaryotic translation initiation factor 2 subunit alpha"/>
    <property type="match status" value="1"/>
</dbReference>
<dbReference type="Pfam" id="PF00575">
    <property type="entry name" value="S1"/>
    <property type="match status" value="1"/>
</dbReference>
<dbReference type="EMBL" id="LGUB01000007">
    <property type="protein sequence ID" value="KRH95064.1"/>
    <property type="molecule type" value="Genomic_DNA"/>
</dbReference>
<dbReference type="AlphaFoldDB" id="A0A0R0M150"/>
<dbReference type="SUPFAM" id="SSF116742">
    <property type="entry name" value="eIF2alpha middle domain-like"/>
    <property type="match status" value="1"/>
</dbReference>